<organism evidence="1 2">
    <name type="scientific">Aliiruegeria lutimaris</name>
    <dbReference type="NCBI Taxonomy" id="571298"/>
    <lineage>
        <taxon>Bacteria</taxon>
        <taxon>Pseudomonadati</taxon>
        <taxon>Pseudomonadota</taxon>
        <taxon>Alphaproteobacteria</taxon>
        <taxon>Rhodobacterales</taxon>
        <taxon>Roseobacteraceae</taxon>
        <taxon>Aliiruegeria</taxon>
    </lineage>
</organism>
<dbReference type="AlphaFoldDB" id="A0A1G9CC39"/>
<evidence type="ECO:0000313" key="2">
    <source>
        <dbReference type="Proteomes" id="UP000199382"/>
    </source>
</evidence>
<dbReference type="RefSeq" id="WP_093159739.1">
    <property type="nucleotide sequence ID" value="NZ_FNEK01000043.1"/>
</dbReference>
<keyword evidence="2" id="KW-1185">Reference proteome</keyword>
<reference evidence="1 2" key="1">
    <citation type="submission" date="2016-10" db="EMBL/GenBank/DDBJ databases">
        <authorList>
            <person name="de Groot N.N."/>
        </authorList>
    </citation>
    <scope>NUCLEOTIDE SEQUENCE [LARGE SCALE GENOMIC DNA]</scope>
    <source>
        <strain evidence="1 2">DSM 25294</strain>
    </source>
</reference>
<evidence type="ECO:0000313" key="1">
    <source>
        <dbReference type="EMBL" id="SDK49176.1"/>
    </source>
</evidence>
<gene>
    <name evidence="1" type="ORF">SAMN04488026_10432</name>
</gene>
<dbReference type="EMBL" id="FNEK01000043">
    <property type="protein sequence ID" value="SDK49176.1"/>
    <property type="molecule type" value="Genomic_DNA"/>
</dbReference>
<sequence length="68" mass="7401">MPGFAPDILSFYDADPEFGVDLEWSPVEYEESWGAMREARPAGRSVEDVTLFSICIGGKSCPANTSPT</sequence>
<accession>A0A1G9CC39</accession>
<proteinExistence type="predicted"/>
<dbReference type="Proteomes" id="UP000199382">
    <property type="component" value="Unassembled WGS sequence"/>
</dbReference>
<protein>
    <submittedName>
        <fullName evidence="1">Uncharacterized protein</fullName>
    </submittedName>
</protein>
<name>A0A1G9CC39_9RHOB</name>